<feature type="region of interest" description="Disordered" evidence="4">
    <location>
        <begin position="310"/>
        <end position="468"/>
    </location>
</feature>
<dbReference type="InterPro" id="IPR036322">
    <property type="entry name" value="WD40_repeat_dom_sf"/>
</dbReference>
<keyword evidence="1 3" id="KW-0853">WD repeat</keyword>
<evidence type="ECO:0000256" key="2">
    <source>
        <dbReference type="ARBA" id="ARBA00022737"/>
    </source>
</evidence>
<gene>
    <name evidence="5" type="ORF">KFL_009640030</name>
</gene>
<dbReference type="GO" id="GO:1990756">
    <property type="term" value="F:ubiquitin-like ligase-substrate adaptor activity"/>
    <property type="evidence" value="ECO:0000318"/>
    <property type="project" value="GO_Central"/>
</dbReference>
<reference evidence="5 6" key="1">
    <citation type="journal article" date="2014" name="Nat. Commun.">
        <title>Klebsormidium flaccidum genome reveals primary factors for plant terrestrial adaptation.</title>
        <authorList>
            <person name="Hori K."/>
            <person name="Maruyama F."/>
            <person name="Fujisawa T."/>
            <person name="Togashi T."/>
            <person name="Yamamoto N."/>
            <person name="Seo M."/>
            <person name="Sato S."/>
            <person name="Yamada T."/>
            <person name="Mori H."/>
            <person name="Tajima N."/>
            <person name="Moriyama T."/>
            <person name="Ikeuchi M."/>
            <person name="Watanabe M."/>
            <person name="Wada H."/>
            <person name="Kobayashi K."/>
            <person name="Saito M."/>
            <person name="Masuda T."/>
            <person name="Sasaki-Sekimoto Y."/>
            <person name="Mashiguchi K."/>
            <person name="Awai K."/>
            <person name="Shimojima M."/>
            <person name="Masuda S."/>
            <person name="Iwai M."/>
            <person name="Nobusawa T."/>
            <person name="Narise T."/>
            <person name="Kondo S."/>
            <person name="Saito H."/>
            <person name="Sato R."/>
            <person name="Murakawa M."/>
            <person name="Ihara Y."/>
            <person name="Oshima-Yamada Y."/>
            <person name="Ohtaka K."/>
            <person name="Satoh M."/>
            <person name="Sonobe K."/>
            <person name="Ishii M."/>
            <person name="Ohtani R."/>
            <person name="Kanamori-Sato M."/>
            <person name="Honoki R."/>
            <person name="Miyazaki D."/>
            <person name="Mochizuki H."/>
            <person name="Umetsu J."/>
            <person name="Higashi K."/>
            <person name="Shibata D."/>
            <person name="Kamiya Y."/>
            <person name="Sato N."/>
            <person name="Nakamura Y."/>
            <person name="Tabata S."/>
            <person name="Ida S."/>
            <person name="Kurokawa K."/>
            <person name="Ohta H."/>
        </authorList>
    </citation>
    <scope>NUCLEOTIDE SEQUENCE [LARGE SCALE GENOMIC DNA]</scope>
    <source>
        <strain evidence="5 6">NIES-2285</strain>
    </source>
</reference>
<protein>
    <submittedName>
        <fullName evidence="5">WD-40 repeat family protein</fullName>
    </submittedName>
</protein>
<dbReference type="PANTHER" id="PTHR22874">
    <property type="entry name" value="ACTIVATING MOLECULE IN BECN1-REGULATED AUTOPHAGY PROTEIN 1"/>
    <property type="match status" value="1"/>
</dbReference>
<feature type="compositionally biased region" description="Polar residues" evidence="4">
    <location>
        <begin position="310"/>
        <end position="321"/>
    </location>
</feature>
<dbReference type="PROSITE" id="PS00678">
    <property type="entry name" value="WD_REPEATS_1"/>
    <property type="match status" value="1"/>
</dbReference>
<dbReference type="AlphaFoldDB" id="A0A1Y1IVI7"/>
<dbReference type="SUPFAM" id="SSF50978">
    <property type="entry name" value="WD40 repeat-like"/>
    <property type="match status" value="1"/>
</dbReference>
<dbReference type="InterPro" id="IPR052596">
    <property type="entry name" value="AMBRA1_autophagy"/>
</dbReference>
<organism evidence="5 6">
    <name type="scientific">Klebsormidium nitens</name>
    <name type="common">Green alga</name>
    <name type="synonym">Ulothrix nitens</name>
    <dbReference type="NCBI Taxonomy" id="105231"/>
    <lineage>
        <taxon>Eukaryota</taxon>
        <taxon>Viridiplantae</taxon>
        <taxon>Streptophyta</taxon>
        <taxon>Klebsormidiophyceae</taxon>
        <taxon>Klebsormidiales</taxon>
        <taxon>Klebsormidiaceae</taxon>
        <taxon>Klebsormidium</taxon>
    </lineage>
</organism>
<evidence type="ECO:0000256" key="1">
    <source>
        <dbReference type="ARBA" id="ARBA00022574"/>
    </source>
</evidence>
<evidence type="ECO:0000313" key="6">
    <source>
        <dbReference type="Proteomes" id="UP000054558"/>
    </source>
</evidence>
<dbReference type="GO" id="GO:0080008">
    <property type="term" value="C:Cul4-RING E3 ubiquitin ligase complex"/>
    <property type="evidence" value="ECO:0000318"/>
    <property type="project" value="GO_Central"/>
</dbReference>
<dbReference type="GO" id="GO:0000423">
    <property type="term" value="P:mitophagy"/>
    <property type="evidence" value="ECO:0000318"/>
    <property type="project" value="GO_Central"/>
</dbReference>
<dbReference type="GO" id="GO:0000045">
    <property type="term" value="P:autophagosome assembly"/>
    <property type="evidence" value="ECO:0000318"/>
    <property type="project" value="GO_Central"/>
</dbReference>
<dbReference type="InterPro" id="IPR015943">
    <property type="entry name" value="WD40/YVTN_repeat-like_dom_sf"/>
</dbReference>
<dbReference type="InterPro" id="IPR019775">
    <property type="entry name" value="WD40_repeat_CS"/>
</dbReference>
<dbReference type="PROSITE" id="PS50082">
    <property type="entry name" value="WD_REPEATS_2"/>
    <property type="match status" value="1"/>
</dbReference>
<dbReference type="PANTHER" id="PTHR22874:SF1">
    <property type="entry name" value="ACTIVATING MOLECULE IN BECN1-REGULATED AUTOPHAGY PROTEIN 1"/>
    <property type="match status" value="1"/>
</dbReference>
<feature type="compositionally biased region" description="Pro residues" evidence="4">
    <location>
        <begin position="334"/>
        <end position="343"/>
    </location>
</feature>
<feature type="region of interest" description="Disordered" evidence="4">
    <location>
        <begin position="955"/>
        <end position="977"/>
    </location>
</feature>
<evidence type="ECO:0000313" key="5">
    <source>
        <dbReference type="EMBL" id="GAQ92278.1"/>
    </source>
</evidence>
<feature type="compositionally biased region" description="Basic and acidic residues" evidence="4">
    <location>
        <begin position="967"/>
        <end position="977"/>
    </location>
</feature>
<dbReference type="OMA" id="GYLCYPP"/>
<keyword evidence="2" id="KW-0677">Repeat</keyword>
<sequence>MEGPMDGDSMQCGTGVSAFRDWKRSSKTQARADTSNITRLLAFREVSPSLRRPKKRLWGADTAGVEGAAGDARPANVKQALGEWVEADSLRHCSAKYTSLHPAPRSTIAAAFSLDGETLASTHGDHTVKIINCQTGKCVKVFSGHRRTPWVVRFHPFQPEMLVSGSLDHLVRLWNTRTGVCHISHDFLRPIASLAFHASGDLLAVASGHKLYMWQYNTEGEAASPAIVLRTRRSLRAVHFHPHGAPLLLTAEVNDLDSNDCPPATATARSYNNPPPTTMAYTPATLSAMAAGAPSRPPVFTPHAGPNVFSNPAANPGQIGQNPAWPPTGSNVPLPAPAGPVPGMPWNDFWSFESQQQNRQGQQQGVGAGFGFGNPANPLPFGFRSPSPGLFGNLHSHHPAQSHEQPQRGGPAGPSGAAGFLPRPWAATSGQRAVNSPPLERSGERPSSRMSEAEGPAQMDVSPRPAEGDRWLQRPEAAVAPLSTGGVARALSFSGAASASQSTVLARTDSGGLERNPSDTTESMAIDLASVVSPPPPLSYLNVAPSSTTRVGPAQTHPAGSHPEANVALGYPFTQQLPALGIPPLQQMDLPFWGGWARLGQEPAAGLRGQAPALPAAGPNHIQHVAQGGQQALSVASVAMAAAMAAARAAAQAGAGMMGAAAAGMGHASGMAGGHLNQLPRPFQDMGPAAEAAASAALAAAAAAELPCTVKLRVWPHDINRPTALLDPEKCRLTIPHAVLCSEMGAHFSPCGRFLAACVACRSPPDQEDAFTQTLRALNGGALHSFGGHPAQFPSPPPLQPDSPPQPLQANSVVYELRLYSLEEGTFGEVLASRTVRAAHCLTSIQFSPTSQHILLAYGRRHNTLLRSLVTDGAGIIPVYTILEVYRVADMGLVRVLPSAEDEINVAAFHPQVGGGLVYGTKEGKLRTVTHDRRPRQSSARRQLEDELLEAESNDGPYNLRNFHNTEAGHIRQMEAR</sequence>
<dbReference type="STRING" id="105231.A0A1Y1IVI7"/>
<feature type="repeat" description="WD" evidence="3">
    <location>
        <begin position="142"/>
        <end position="179"/>
    </location>
</feature>
<accession>A0A1Y1IVI7</accession>
<dbReference type="PROSITE" id="PS50294">
    <property type="entry name" value="WD_REPEATS_REGION"/>
    <property type="match status" value="1"/>
</dbReference>
<dbReference type="SMART" id="SM00320">
    <property type="entry name" value="WD40"/>
    <property type="match status" value="4"/>
</dbReference>
<dbReference type="InterPro" id="IPR001680">
    <property type="entry name" value="WD40_rpt"/>
</dbReference>
<evidence type="ECO:0000256" key="4">
    <source>
        <dbReference type="SAM" id="MobiDB-lite"/>
    </source>
</evidence>
<dbReference type="OrthoDB" id="6363363at2759"/>
<dbReference type="EMBL" id="DF237913">
    <property type="protein sequence ID" value="GAQ92278.1"/>
    <property type="molecule type" value="Genomic_DNA"/>
</dbReference>
<evidence type="ECO:0000256" key="3">
    <source>
        <dbReference type="PROSITE-ProRule" id="PRU00221"/>
    </source>
</evidence>
<keyword evidence="6" id="KW-1185">Reference proteome</keyword>
<proteinExistence type="predicted"/>
<dbReference type="Gene3D" id="2.130.10.10">
    <property type="entry name" value="YVTN repeat-like/Quinoprotein amine dehydrogenase"/>
    <property type="match status" value="1"/>
</dbReference>
<dbReference type="Pfam" id="PF00400">
    <property type="entry name" value="WD40"/>
    <property type="match status" value="1"/>
</dbReference>
<name>A0A1Y1IVI7_KLENI</name>
<dbReference type="Proteomes" id="UP000054558">
    <property type="component" value="Unassembled WGS sequence"/>
</dbReference>
<feature type="region of interest" description="Disordered" evidence="4">
    <location>
        <begin position="498"/>
        <end position="519"/>
    </location>
</feature>